<dbReference type="InterPro" id="IPR005303">
    <property type="entry name" value="MOCOS_middle"/>
</dbReference>
<dbReference type="Proteomes" id="UP000739565">
    <property type="component" value="Unassembled WGS sequence"/>
</dbReference>
<organism evidence="2 3">
    <name type="scientific">Zwartia hollandica</name>
    <dbReference type="NCBI Taxonomy" id="324606"/>
    <lineage>
        <taxon>Bacteria</taxon>
        <taxon>Pseudomonadati</taxon>
        <taxon>Pseudomonadota</taxon>
        <taxon>Betaproteobacteria</taxon>
        <taxon>Burkholderiales</taxon>
        <taxon>Alcaligenaceae</taxon>
        <taxon>Zwartia</taxon>
    </lineage>
</organism>
<dbReference type="AlphaFoldDB" id="A0A953T1S7"/>
<reference evidence="2" key="1">
    <citation type="submission" date="2021-07" db="EMBL/GenBank/DDBJ databases">
        <title>New genus and species of the family Alcaligenaceae.</title>
        <authorList>
            <person name="Hahn M.W."/>
        </authorList>
    </citation>
    <scope>NUCLEOTIDE SEQUENCE</scope>
    <source>
        <strain evidence="2">LF4-65</strain>
    </source>
</reference>
<gene>
    <name evidence="2" type="ORF">KZZ10_03115</name>
</gene>
<accession>A0A953T1S7</accession>
<feature type="domain" description="Molybdenum cofactor sulfurase middle" evidence="1">
    <location>
        <begin position="25"/>
        <end position="110"/>
    </location>
</feature>
<name>A0A953T1S7_9BURK</name>
<evidence type="ECO:0000259" key="1">
    <source>
        <dbReference type="Pfam" id="PF03476"/>
    </source>
</evidence>
<evidence type="ECO:0000313" key="3">
    <source>
        <dbReference type="Proteomes" id="UP000739565"/>
    </source>
</evidence>
<dbReference type="SUPFAM" id="SSF141673">
    <property type="entry name" value="MOSC N-terminal domain-like"/>
    <property type="match status" value="1"/>
</dbReference>
<dbReference type="EMBL" id="JAHXRI010000005">
    <property type="protein sequence ID" value="MBZ1349625.1"/>
    <property type="molecule type" value="Genomic_DNA"/>
</dbReference>
<sequence length="127" mass="14034">MTQAKFFPVAGCAGTDHRLAGDYHHRWMVIDAQGEWLTSLACPKLLEVTVDLKMGALVLRAPGMLRMDIPLDVIEDDESVNRPATIAAQPVVVIDEGEVAAVWFSKALGQSCRFVKIHPDKKQPVWP</sequence>
<comment type="caution">
    <text evidence="2">The sequence shown here is derived from an EMBL/GenBank/DDBJ whole genome shotgun (WGS) entry which is preliminary data.</text>
</comment>
<proteinExistence type="predicted"/>
<evidence type="ECO:0000313" key="2">
    <source>
        <dbReference type="EMBL" id="MBZ1349625.1"/>
    </source>
</evidence>
<protein>
    <submittedName>
        <fullName evidence="2">MOSC domain-containing protein</fullName>
    </submittedName>
</protein>
<dbReference type="RefSeq" id="WP_259660046.1">
    <property type="nucleotide sequence ID" value="NZ_JAHXRI010000005.1"/>
</dbReference>
<keyword evidence="3" id="KW-1185">Reference proteome</keyword>
<dbReference type="Pfam" id="PF03476">
    <property type="entry name" value="MOSC_N"/>
    <property type="match status" value="1"/>
</dbReference>